<keyword evidence="3" id="KW-0067">ATP-binding</keyword>
<dbReference type="GeneTree" id="ENSGT01020000230401"/>
<proteinExistence type="inferred from homology"/>
<reference evidence="6" key="1">
    <citation type="submission" date="2023-09" db="UniProtKB">
        <authorList>
            <consortium name="Ensembl"/>
        </authorList>
    </citation>
    <scope>IDENTIFICATION</scope>
</reference>
<dbReference type="AlphaFoldDB" id="A0A8C0CKV4"/>
<evidence type="ECO:0000256" key="4">
    <source>
        <dbReference type="ARBA" id="ARBA00023186"/>
    </source>
</evidence>
<accession>A0A8C0CKV4</accession>
<evidence type="ECO:0000256" key="5">
    <source>
        <dbReference type="SAM" id="MobiDB-lite"/>
    </source>
</evidence>
<dbReference type="GO" id="GO:0140662">
    <property type="term" value="F:ATP-dependent protein folding chaperone"/>
    <property type="evidence" value="ECO:0007669"/>
    <property type="project" value="InterPro"/>
</dbReference>
<dbReference type="GO" id="GO:0051082">
    <property type="term" value="F:unfolded protein binding"/>
    <property type="evidence" value="ECO:0007669"/>
    <property type="project" value="InterPro"/>
</dbReference>
<keyword evidence="4" id="KW-0143">Chaperone</keyword>
<organism evidence="6">
    <name type="scientific">Balaenoptera musculus</name>
    <name type="common">Blue whale</name>
    <dbReference type="NCBI Taxonomy" id="9771"/>
    <lineage>
        <taxon>Eukaryota</taxon>
        <taxon>Metazoa</taxon>
        <taxon>Chordata</taxon>
        <taxon>Craniata</taxon>
        <taxon>Vertebrata</taxon>
        <taxon>Euteleostomi</taxon>
        <taxon>Mammalia</taxon>
        <taxon>Eutheria</taxon>
        <taxon>Laurasiatheria</taxon>
        <taxon>Artiodactyla</taxon>
        <taxon>Whippomorpha</taxon>
        <taxon>Cetacea</taxon>
        <taxon>Mysticeti</taxon>
        <taxon>Balaenopteridae</taxon>
        <taxon>Balaenoptera</taxon>
    </lineage>
</organism>
<evidence type="ECO:0000256" key="3">
    <source>
        <dbReference type="ARBA" id="ARBA00022840"/>
    </source>
</evidence>
<name>A0A8C0CKV4_BALMU</name>
<dbReference type="PANTHER" id="PTHR11528">
    <property type="entry name" value="HEAT SHOCK PROTEIN 90 FAMILY MEMBER"/>
    <property type="match status" value="1"/>
</dbReference>
<evidence type="ECO:0000256" key="1">
    <source>
        <dbReference type="ARBA" id="ARBA00008239"/>
    </source>
</evidence>
<feature type="region of interest" description="Disordered" evidence="5">
    <location>
        <begin position="66"/>
        <end position="104"/>
    </location>
</feature>
<sequence>MEIHLQTDAEKGTITIQDTGIGMTQEELVSNLGMIARSGWKALLDAPQSQVGASSKIIGQFGVDLRERHDHSPGPTLTAVKAPGPPAVLGLQERGQMEPWDKVA</sequence>
<dbReference type="InterPro" id="IPR036890">
    <property type="entry name" value="HATPase_C_sf"/>
</dbReference>
<dbReference type="GO" id="GO:0005524">
    <property type="term" value="F:ATP binding"/>
    <property type="evidence" value="ECO:0007669"/>
    <property type="project" value="UniProtKB-KW"/>
</dbReference>
<dbReference type="GO" id="GO:0016887">
    <property type="term" value="F:ATP hydrolysis activity"/>
    <property type="evidence" value="ECO:0007669"/>
    <property type="project" value="InterPro"/>
</dbReference>
<dbReference type="Ensembl" id="ENSBMST00010006698.1">
    <property type="protein sequence ID" value="ENSBMSP00010006012.1"/>
    <property type="gene ID" value="ENSBMSG00010004490.1"/>
</dbReference>
<keyword evidence="2" id="KW-0547">Nucleotide-binding</keyword>
<evidence type="ECO:0000256" key="2">
    <source>
        <dbReference type="ARBA" id="ARBA00022741"/>
    </source>
</evidence>
<feature type="compositionally biased region" description="Basic and acidic residues" evidence="5">
    <location>
        <begin position="95"/>
        <end position="104"/>
    </location>
</feature>
<dbReference type="SUPFAM" id="SSF55874">
    <property type="entry name" value="ATPase domain of HSP90 chaperone/DNA topoisomerase II/histidine kinase"/>
    <property type="match status" value="1"/>
</dbReference>
<protein>
    <submittedName>
        <fullName evidence="6">Uncharacterized protein</fullName>
    </submittedName>
</protein>
<dbReference type="InterPro" id="IPR001404">
    <property type="entry name" value="Hsp90_fam"/>
</dbReference>
<dbReference type="PRINTS" id="PR00775">
    <property type="entry name" value="HEATSHOCK90"/>
</dbReference>
<dbReference type="InterPro" id="IPR020575">
    <property type="entry name" value="Hsp90_N"/>
</dbReference>
<comment type="similarity">
    <text evidence="1">Belongs to the heat shock protein 90 family.</text>
</comment>
<dbReference type="Gene3D" id="3.30.565.10">
    <property type="entry name" value="Histidine kinase-like ATPase, C-terminal domain"/>
    <property type="match status" value="1"/>
</dbReference>
<evidence type="ECO:0000313" key="6">
    <source>
        <dbReference type="Ensembl" id="ENSBMSP00010006012.1"/>
    </source>
</evidence>